<evidence type="ECO:0000256" key="2">
    <source>
        <dbReference type="ARBA" id="ARBA00022723"/>
    </source>
</evidence>
<keyword evidence="12" id="KW-1185">Reference proteome</keyword>
<keyword evidence="3" id="KW-0677">Repeat</keyword>
<keyword evidence="4" id="KW-0227">DNA damage</keyword>
<dbReference type="InterPro" id="IPR031099">
    <property type="entry name" value="BRCA1-associated"/>
</dbReference>
<dbReference type="GO" id="GO:0045944">
    <property type="term" value="P:positive regulation of transcription by RNA polymerase II"/>
    <property type="evidence" value="ECO:0007669"/>
    <property type="project" value="TreeGrafter"/>
</dbReference>
<dbReference type="SMART" id="SM00292">
    <property type="entry name" value="BRCT"/>
    <property type="match status" value="1"/>
</dbReference>
<dbReference type="AlphaFoldDB" id="A0A7N0ZRM8"/>
<dbReference type="PANTHER" id="PTHR13763:SF0">
    <property type="entry name" value="BREAST CANCER TYPE 1 SUSCEPTIBILITY PROTEIN"/>
    <property type="match status" value="1"/>
</dbReference>
<dbReference type="GO" id="GO:0008270">
    <property type="term" value="F:zinc ion binding"/>
    <property type="evidence" value="ECO:0007669"/>
    <property type="project" value="UniProtKB-KW"/>
</dbReference>
<feature type="domain" description="BRCT" evidence="10">
    <location>
        <begin position="332"/>
        <end position="418"/>
    </location>
</feature>
<keyword evidence="5" id="KW-0863">Zinc-finger</keyword>
<dbReference type="Gene3D" id="3.30.40.10">
    <property type="entry name" value="Zinc/RING finger domain, C3HC4 (zinc finger)"/>
    <property type="match status" value="1"/>
</dbReference>
<evidence type="ECO:0000256" key="8">
    <source>
        <dbReference type="ARBA" id="ARBA00023242"/>
    </source>
</evidence>
<dbReference type="SUPFAM" id="SSF52113">
    <property type="entry name" value="BRCT domain"/>
    <property type="match status" value="1"/>
</dbReference>
<evidence type="ECO:0000259" key="10">
    <source>
        <dbReference type="PROSITE" id="PS50172"/>
    </source>
</evidence>
<evidence type="ECO:0000256" key="3">
    <source>
        <dbReference type="ARBA" id="ARBA00022737"/>
    </source>
</evidence>
<dbReference type="InterPro" id="IPR001357">
    <property type="entry name" value="BRCT_dom"/>
</dbReference>
<evidence type="ECO:0000313" key="11">
    <source>
        <dbReference type="EnsemblPlants" id="Kaladp0021s0053.2.v1.1"/>
    </source>
</evidence>
<evidence type="ECO:0000256" key="7">
    <source>
        <dbReference type="ARBA" id="ARBA00023204"/>
    </source>
</evidence>
<evidence type="ECO:0000256" key="6">
    <source>
        <dbReference type="ARBA" id="ARBA00022833"/>
    </source>
</evidence>
<dbReference type="CDD" id="cd17734">
    <property type="entry name" value="BRCT_Bard1_rpt1"/>
    <property type="match status" value="1"/>
</dbReference>
<dbReference type="Gramene" id="Kaladp0021s0053.2.v1.1">
    <property type="protein sequence ID" value="Kaladp0021s0053.2.v1.1"/>
    <property type="gene ID" value="Kaladp0021s0053.v1.1"/>
</dbReference>
<dbReference type="InterPro" id="IPR013083">
    <property type="entry name" value="Znf_RING/FYVE/PHD"/>
</dbReference>
<dbReference type="PANTHER" id="PTHR13763">
    <property type="entry name" value="BREAST CANCER TYPE 1 SUSCEPTIBILITY PROTEIN BRCA1"/>
    <property type="match status" value="1"/>
</dbReference>
<dbReference type="Gene3D" id="3.40.50.10190">
    <property type="entry name" value="BRCT domain"/>
    <property type="match status" value="1"/>
</dbReference>
<dbReference type="InterPro" id="IPR036420">
    <property type="entry name" value="BRCT_dom_sf"/>
</dbReference>
<sequence>CVIDNCLTLTKQRRILLNEFSTAKKKGSQIEAPPVPMTESFLSSKGQNCRPMKILSLKEPVGNESNRKDNENLQDPQGDSCVQTSSKQHDLSERAPLKDCSEVEDSPAIPPEHHAIDIHGSASVACGLPSKIIQTTKSVQEATTVEVSKNSKGLDKSQSPVKGVHLRKCGSILNKIQCAFCQSAEATKPYGKIIHYFDGSPVSADHNEGSNLIHSHRHCAEWAPNVYFKDDTAINLKAELARSRRISCSCCGCHRSFHVPCAKLMPECRWDSENYVMFCPLYASSKFPCEMSVSERQINRASEIKSMQESAVPTDTHKIDWMVDSHRSLDKIVLCGSALADFEKDFVSEFTVLSGIKELKKWSSSVTHVIASVDKNEACRRTLKILMAILEGKWILSAKWLKACIDAKRLVDEQAYEVTVDIHGIRDGPWLGRLRYDPSKKDTLIDKRISEANALASSTGAIAASNTWIFNSITACQLQMTEIILKIRGKENLETRLMF</sequence>
<protein>
    <recommendedName>
        <fullName evidence="10">BRCT domain-containing protein</fullName>
    </recommendedName>
</protein>
<evidence type="ECO:0000256" key="9">
    <source>
        <dbReference type="SAM" id="MobiDB-lite"/>
    </source>
</evidence>
<evidence type="ECO:0000256" key="5">
    <source>
        <dbReference type="ARBA" id="ARBA00022771"/>
    </source>
</evidence>
<keyword evidence="6" id="KW-0862">Zinc</keyword>
<keyword evidence="8" id="KW-0539">Nucleus</keyword>
<dbReference type="GO" id="GO:0005634">
    <property type="term" value="C:nucleus"/>
    <property type="evidence" value="ECO:0007669"/>
    <property type="project" value="UniProtKB-SubCell"/>
</dbReference>
<accession>A0A7N0ZRM8</accession>
<name>A0A7N0ZRM8_KALFE</name>
<organism evidence="11 12">
    <name type="scientific">Kalanchoe fedtschenkoi</name>
    <name type="common">Lavender scallops</name>
    <name type="synonym">South American air plant</name>
    <dbReference type="NCBI Taxonomy" id="63787"/>
    <lineage>
        <taxon>Eukaryota</taxon>
        <taxon>Viridiplantae</taxon>
        <taxon>Streptophyta</taxon>
        <taxon>Embryophyta</taxon>
        <taxon>Tracheophyta</taxon>
        <taxon>Spermatophyta</taxon>
        <taxon>Magnoliopsida</taxon>
        <taxon>eudicotyledons</taxon>
        <taxon>Gunneridae</taxon>
        <taxon>Pentapetalae</taxon>
        <taxon>Saxifragales</taxon>
        <taxon>Crassulaceae</taxon>
        <taxon>Kalanchoe</taxon>
    </lineage>
</organism>
<dbReference type="Proteomes" id="UP000594263">
    <property type="component" value="Unplaced"/>
</dbReference>
<dbReference type="GO" id="GO:0000724">
    <property type="term" value="P:double-strand break repair via homologous recombination"/>
    <property type="evidence" value="ECO:0007669"/>
    <property type="project" value="TreeGrafter"/>
</dbReference>
<dbReference type="PROSITE" id="PS50172">
    <property type="entry name" value="BRCT"/>
    <property type="match status" value="1"/>
</dbReference>
<feature type="compositionally biased region" description="Polar residues" evidence="9">
    <location>
        <begin position="73"/>
        <end position="86"/>
    </location>
</feature>
<dbReference type="FunFam" id="3.40.50.10190:FF:000006">
    <property type="entry name" value="Breast cancer type 1 susceptibility protein homolog"/>
    <property type="match status" value="1"/>
</dbReference>
<dbReference type="GO" id="GO:0004842">
    <property type="term" value="F:ubiquitin-protein transferase activity"/>
    <property type="evidence" value="ECO:0007669"/>
    <property type="project" value="TreeGrafter"/>
</dbReference>
<feature type="region of interest" description="Disordered" evidence="9">
    <location>
        <begin position="24"/>
        <end position="45"/>
    </location>
</feature>
<keyword evidence="7" id="KW-0234">DNA repair</keyword>
<feature type="region of interest" description="Disordered" evidence="9">
    <location>
        <begin position="59"/>
        <end position="105"/>
    </location>
</feature>
<dbReference type="Pfam" id="PF00533">
    <property type="entry name" value="BRCT"/>
    <property type="match status" value="1"/>
</dbReference>
<comment type="subcellular location">
    <subcellularLocation>
        <location evidence="1">Nucleus</location>
    </subcellularLocation>
</comment>
<reference evidence="11" key="1">
    <citation type="submission" date="2021-01" db="UniProtKB">
        <authorList>
            <consortium name="EnsemblPlants"/>
        </authorList>
    </citation>
    <scope>IDENTIFICATION</scope>
</reference>
<keyword evidence="2" id="KW-0479">Metal-binding</keyword>
<feature type="compositionally biased region" description="Basic and acidic residues" evidence="9">
    <location>
        <begin position="87"/>
        <end position="101"/>
    </location>
</feature>
<proteinExistence type="predicted"/>
<evidence type="ECO:0000256" key="4">
    <source>
        <dbReference type="ARBA" id="ARBA00022763"/>
    </source>
</evidence>
<dbReference type="EnsemblPlants" id="Kaladp0021s0053.2.v1.1">
    <property type="protein sequence ID" value="Kaladp0021s0053.2.v1.1"/>
    <property type="gene ID" value="Kaladp0021s0053.v1.1"/>
</dbReference>
<evidence type="ECO:0000313" key="12">
    <source>
        <dbReference type="Proteomes" id="UP000594263"/>
    </source>
</evidence>
<evidence type="ECO:0000256" key="1">
    <source>
        <dbReference type="ARBA" id="ARBA00004123"/>
    </source>
</evidence>